<accession>A0A318HG55</accession>
<dbReference type="OrthoDB" id="4761559at2"/>
<protein>
    <recommendedName>
        <fullName evidence="4">DUF4878 domain-containing protein</fullName>
    </recommendedName>
</protein>
<reference evidence="3" key="1">
    <citation type="submission" date="2018-05" db="EMBL/GenBank/DDBJ databases">
        <authorList>
            <person name="Deangelis K."/>
            <person name="Huntemann M."/>
            <person name="Clum A."/>
            <person name="Pillay M."/>
            <person name="Palaniappan K."/>
            <person name="Varghese N."/>
            <person name="Mikhailova N."/>
            <person name="Stamatis D."/>
            <person name="Reddy T."/>
            <person name="Daum C."/>
            <person name="Shapiro N."/>
            <person name="Ivanova N."/>
            <person name="Kyrpides N."/>
            <person name="Woyke T."/>
        </authorList>
    </citation>
    <scope>NUCLEOTIDE SEQUENCE [LARGE SCALE GENOMIC DNA]</scope>
    <source>
        <strain evidence="3">GAS496</strain>
    </source>
</reference>
<evidence type="ECO:0000313" key="2">
    <source>
        <dbReference type="EMBL" id="PXX08493.1"/>
    </source>
</evidence>
<name>A0A318HG55_9MYCO</name>
<dbReference type="Proteomes" id="UP000247781">
    <property type="component" value="Unassembled WGS sequence"/>
</dbReference>
<reference evidence="2 3" key="2">
    <citation type="submission" date="2018-06" db="EMBL/GenBank/DDBJ databases">
        <title>Sequencing of bacterial isolates from soil warming experiment in Harvard Forest, Massachusetts, USA.</title>
        <authorList>
            <person name="Deangelis K.PhD."/>
        </authorList>
    </citation>
    <scope>NUCLEOTIDE SEQUENCE [LARGE SCALE GENOMIC DNA]</scope>
    <source>
        <strain evidence="2 3">GAS496</strain>
    </source>
</reference>
<dbReference type="AlphaFoldDB" id="A0A318HG55"/>
<sequence>MVIRNIGVAFVGLALLLAGCSACTRRASAPKATISTEDQIHSVLARVGRAYAASDYDNIVALTWAKYLDQVDTPSPADVPPMAVLPLEVFSHMSPGALAERLGKEYAGASADSLRRLAAALIRKDEASYIEAMSDVMAETMEVRIDKFENLAINGDNATADASFVIGTGGKTNYTTDVTQFALVKEDGRWKDCTPPDQTE</sequence>
<evidence type="ECO:0008006" key="4">
    <source>
        <dbReference type="Google" id="ProtNLM"/>
    </source>
</evidence>
<gene>
    <name evidence="2" type="ORF">C8E89_108158</name>
</gene>
<feature type="signal peptide" evidence="1">
    <location>
        <begin position="1"/>
        <end position="27"/>
    </location>
</feature>
<dbReference type="EMBL" id="QJJU01000008">
    <property type="protein sequence ID" value="PXX08493.1"/>
    <property type="molecule type" value="Genomic_DNA"/>
</dbReference>
<evidence type="ECO:0000313" key="3">
    <source>
        <dbReference type="Proteomes" id="UP000247781"/>
    </source>
</evidence>
<keyword evidence="3" id="KW-1185">Reference proteome</keyword>
<feature type="chain" id="PRO_5016355275" description="DUF4878 domain-containing protein" evidence="1">
    <location>
        <begin position="28"/>
        <end position="200"/>
    </location>
</feature>
<proteinExistence type="predicted"/>
<organism evidence="2 3">
    <name type="scientific">Mycolicibacterium moriokaense</name>
    <dbReference type="NCBI Taxonomy" id="39691"/>
    <lineage>
        <taxon>Bacteria</taxon>
        <taxon>Bacillati</taxon>
        <taxon>Actinomycetota</taxon>
        <taxon>Actinomycetes</taxon>
        <taxon>Mycobacteriales</taxon>
        <taxon>Mycobacteriaceae</taxon>
        <taxon>Mycolicibacterium</taxon>
    </lineage>
</organism>
<dbReference type="PROSITE" id="PS51257">
    <property type="entry name" value="PROKAR_LIPOPROTEIN"/>
    <property type="match status" value="1"/>
</dbReference>
<evidence type="ECO:0000256" key="1">
    <source>
        <dbReference type="SAM" id="SignalP"/>
    </source>
</evidence>
<keyword evidence="1" id="KW-0732">Signal</keyword>
<comment type="caution">
    <text evidence="2">The sequence shown here is derived from an EMBL/GenBank/DDBJ whole genome shotgun (WGS) entry which is preliminary data.</text>
</comment>
<dbReference type="RefSeq" id="WP_110316696.1">
    <property type="nucleotide sequence ID" value="NZ_QJJU01000008.1"/>
</dbReference>